<evidence type="ECO:0000313" key="2">
    <source>
        <dbReference type="Proteomes" id="UP000516764"/>
    </source>
</evidence>
<gene>
    <name evidence="1" type="ORF">H9I45_09245</name>
</gene>
<dbReference type="EMBL" id="CP061813">
    <property type="protein sequence ID" value="QOD59550.1"/>
    <property type="molecule type" value="Genomic_DNA"/>
</dbReference>
<dbReference type="Gene3D" id="1.20.120.450">
    <property type="entry name" value="dinb family like domain"/>
    <property type="match status" value="1"/>
</dbReference>
<dbReference type="KEGG" id="phal:H9I45_09245"/>
<reference evidence="1 2" key="1">
    <citation type="journal article" date="2016" name="Int. J. Syst. Evol. Microbiol.">
        <title>Polaribacter haliotis sp. nov., isolated from the gut of abalone Haliotis discus hannai.</title>
        <authorList>
            <person name="Kim Y.O."/>
            <person name="Park I.S."/>
            <person name="Park S."/>
            <person name="Nam B.H."/>
            <person name="Park J.M."/>
            <person name="Kim D.G."/>
            <person name="Yoon J.H."/>
        </authorList>
    </citation>
    <scope>NUCLEOTIDE SEQUENCE [LARGE SCALE GENOMIC DNA]</scope>
    <source>
        <strain evidence="1 2">KCTC 52418</strain>
    </source>
</reference>
<dbReference type="Proteomes" id="UP000516764">
    <property type="component" value="Chromosome"/>
</dbReference>
<accession>A0A7L8AC21</accession>
<dbReference type="AlphaFoldDB" id="A0A7L8AC21"/>
<sequence length="155" mass="17628">MKTNTSTLENKLNKIENYIPDFERINTKASKANVAWHLDHSLKVINSVVGVLQNSDPNLYKDNFSFLGKVLLKFNFFPKGKAKAPKHVLPPEIVSKEDIISQLTAAKENIKEIEKLDANAFFKHPMFGNVNKIRVVPFLNAHTNHHLKIVKSILK</sequence>
<dbReference type="OrthoDB" id="981199at2"/>
<evidence type="ECO:0000313" key="1">
    <source>
        <dbReference type="EMBL" id="QOD59550.1"/>
    </source>
</evidence>
<organism evidence="1 2">
    <name type="scientific">Polaribacter haliotis</name>
    <dbReference type="NCBI Taxonomy" id="1888915"/>
    <lineage>
        <taxon>Bacteria</taxon>
        <taxon>Pseudomonadati</taxon>
        <taxon>Bacteroidota</taxon>
        <taxon>Flavobacteriia</taxon>
        <taxon>Flavobacteriales</taxon>
        <taxon>Flavobacteriaceae</taxon>
    </lineage>
</organism>
<dbReference type="InterPro" id="IPR034660">
    <property type="entry name" value="DinB/YfiT-like"/>
</dbReference>
<proteinExistence type="predicted"/>
<keyword evidence="2" id="KW-1185">Reference proteome</keyword>
<protein>
    <submittedName>
        <fullName evidence="1">DUF1569 domain-containing protein</fullName>
    </submittedName>
</protein>
<name>A0A7L8AC21_9FLAO</name>
<dbReference type="RefSeq" id="WP_088354863.1">
    <property type="nucleotide sequence ID" value="NZ_CP061813.1"/>
</dbReference>